<keyword evidence="2 3" id="KW-0687">Ribonucleoprotein</keyword>
<gene>
    <name evidence="3 6" type="primary">rplN</name>
    <name evidence="6" type="ordered locus">ZICARI_211</name>
</gene>
<dbReference type="Pfam" id="PF00238">
    <property type="entry name" value="Ribosomal_L14"/>
    <property type="match status" value="1"/>
</dbReference>
<dbReference type="AlphaFoldDB" id="E0TJ38"/>
<keyword evidence="3 5" id="KW-0694">RNA-binding</keyword>
<dbReference type="PANTHER" id="PTHR11761">
    <property type="entry name" value="50S/60S RIBOSOMAL PROTEIN L14/L23"/>
    <property type="match status" value="1"/>
</dbReference>
<dbReference type="Proteomes" id="UP000001303">
    <property type="component" value="Chromosome"/>
</dbReference>
<dbReference type="HAMAP" id="MF_01367">
    <property type="entry name" value="Ribosomal_uL14"/>
    <property type="match status" value="1"/>
</dbReference>
<evidence type="ECO:0000256" key="2">
    <source>
        <dbReference type="ARBA" id="ARBA00023274"/>
    </source>
</evidence>
<evidence type="ECO:0000313" key="6">
    <source>
        <dbReference type="EMBL" id="ADM89815.1"/>
    </source>
</evidence>
<dbReference type="SUPFAM" id="SSF50193">
    <property type="entry name" value="Ribosomal protein L14"/>
    <property type="match status" value="1"/>
</dbReference>
<dbReference type="InterPro" id="IPR000218">
    <property type="entry name" value="Ribosomal_uL14"/>
</dbReference>
<dbReference type="GO" id="GO:0070180">
    <property type="term" value="F:large ribosomal subunit rRNA binding"/>
    <property type="evidence" value="ECO:0007669"/>
    <property type="project" value="TreeGrafter"/>
</dbReference>
<evidence type="ECO:0000313" key="7">
    <source>
        <dbReference type="Proteomes" id="UP000001303"/>
    </source>
</evidence>
<accession>E0TJ38</accession>
<reference evidence="6 7" key="1">
    <citation type="journal article" date="2010" name="Genome Biol. Evol.">
        <title>Functional convergence in reduced genomes of bacterial symbionts spanning 200 My of evolution.</title>
        <authorList>
            <person name="McCutcheon J.P."/>
            <person name="Moran N.A."/>
        </authorList>
    </citation>
    <scope>NUCLEOTIDE SEQUENCE [LARGE SCALE GENOMIC DNA]</scope>
    <source>
        <strain evidence="6 7">CARI</strain>
    </source>
</reference>
<comment type="function">
    <text evidence="3 5">Binds to 23S rRNA. Forms part of two intersubunit bridges in the 70S ribosome.</text>
</comment>
<dbReference type="KEGG" id="zin:ZICARI_211"/>
<dbReference type="CDD" id="cd00337">
    <property type="entry name" value="Ribosomal_uL14"/>
    <property type="match status" value="1"/>
</dbReference>
<name>E0TJ38_ZINIC</name>
<evidence type="ECO:0000256" key="3">
    <source>
        <dbReference type="HAMAP-Rule" id="MF_01367"/>
    </source>
</evidence>
<protein>
    <recommendedName>
        <fullName evidence="3">Large ribosomal subunit protein uL14</fullName>
    </recommendedName>
</protein>
<dbReference type="GO" id="GO:0006412">
    <property type="term" value="P:translation"/>
    <property type="evidence" value="ECO:0007669"/>
    <property type="project" value="UniProtKB-UniRule"/>
</dbReference>
<dbReference type="SMART" id="SM01374">
    <property type="entry name" value="Ribosomal_L14"/>
    <property type="match status" value="1"/>
</dbReference>
<dbReference type="Gene3D" id="2.40.150.20">
    <property type="entry name" value="Ribosomal protein L14"/>
    <property type="match status" value="1"/>
</dbReference>
<sequence length="122" mass="13629">MIQNQTKLNVSDNTGAKIALCIKVLGGSKKRYANIGDLIKVTIKECNSKSKIKKGEIYNSLVIRTIKGIKRNDGSLIKFNNNSIILLDNKLEILGTRIFGPITREIKNKKFDKLISLAQEVL</sequence>
<evidence type="ECO:0000256" key="4">
    <source>
        <dbReference type="RuleBase" id="RU003949"/>
    </source>
</evidence>
<evidence type="ECO:0000256" key="5">
    <source>
        <dbReference type="RuleBase" id="RU003950"/>
    </source>
</evidence>
<comment type="subunit">
    <text evidence="3">Part of the 50S ribosomal subunit. Forms a cluster with proteins L3 and L19. In the 70S ribosome, L14 and L19 interact and together make contacts with the 16S rRNA in bridges B5 and B8.</text>
</comment>
<proteinExistence type="inferred from homology"/>
<organism evidence="6 7">
    <name type="scientific">Zinderia insecticola (strain CARI)</name>
    <dbReference type="NCBI Taxonomy" id="871271"/>
    <lineage>
        <taxon>Bacteria</taxon>
        <taxon>Pseudomonadati</taxon>
        <taxon>Pseudomonadota</taxon>
        <taxon>Betaproteobacteria</taxon>
        <taxon>Burkholderiales</taxon>
        <taxon>Oxalobacteraceae</taxon>
        <taxon>Candidatus Zinderia</taxon>
    </lineage>
</organism>
<comment type="similarity">
    <text evidence="3 4">Belongs to the universal ribosomal protein uL14 family.</text>
</comment>
<dbReference type="NCBIfam" id="TIGR01067">
    <property type="entry name" value="rplN_bact"/>
    <property type="match status" value="1"/>
</dbReference>
<keyword evidence="3 5" id="KW-0699">rRNA-binding</keyword>
<dbReference type="GO" id="GO:0022625">
    <property type="term" value="C:cytosolic large ribosomal subunit"/>
    <property type="evidence" value="ECO:0007669"/>
    <property type="project" value="TreeGrafter"/>
</dbReference>
<dbReference type="HOGENOM" id="CLU_095071_2_1_4"/>
<dbReference type="PANTHER" id="PTHR11761:SF3">
    <property type="entry name" value="LARGE RIBOSOMAL SUBUNIT PROTEIN UL14M"/>
    <property type="match status" value="1"/>
</dbReference>
<dbReference type="EMBL" id="CP002161">
    <property type="protein sequence ID" value="ADM89815.1"/>
    <property type="molecule type" value="Genomic_DNA"/>
</dbReference>
<dbReference type="InterPro" id="IPR036853">
    <property type="entry name" value="Ribosomal_uL14_sf"/>
</dbReference>
<dbReference type="InterPro" id="IPR005745">
    <property type="entry name" value="Ribosomal_uL14_bac-type"/>
</dbReference>
<dbReference type="STRING" id="871271.ZICARI_211"/>
<dbReference type="GO" id="GO:0003735">
    <property type="term" value="F:structural constituent of ribosome"/>
    <property type="evidence" value="ECO:0007669"/>
    <property type="project" value="InterPro"/>
</dbReference>
<keyword evidence="1 3" id="KW-0689">Ribosomal protein</keyword>
<reference key="2">
    <citation type="submission" date="2010-08" db="EMBL/GenBank/DDBJ databases">
        <title>Functional convergence in reduced genomes of bacterial symbionts spanning 200 million years of evolution.</title>
        <authorList>
            <person name="McCutcheon J.P."/>
            <person name="Moran N.A."/>
        </authorList>
    </citation>
    <scope>NUCLEOTIDE SEQUENCE</scope>
    <source>
        <strain>CARI</strain>
    </source>
</reference>
<evidence type="ECO:0000256" key="1">
    <source>
        <dbReference type="ARBA" id="ARBA00022980"/>
    </source>
</evidence>
<keyword evidence="7" id="KW-1185">Reference proteome</keyword>